<dbReference type="AlphaFoldDB" id="A0A919K3E8"/>
<feature type="region of interest" description="Disordered" evidence="1">
    <location>
        <begin position="137"/>
        <end position="159"/>
    </location>
</feature>
<organism evidence="2 3">
    <name type="scientific">Paractinoplanes rishiriensis</name>
    <dbReference type="NCBI Taxonomy" id="1050105"/>
    <lineage>
        <taxon>Bacteria</taxon>
        <taxon>Bacillati</taxon>
        <taxon>Actinomycetota</taxon>
        <taxon>Actinomycetes</taxon>
        <taxon>Micromonosporales</taxon>
        <taxon>Micromonosporaceae</taxon>
        <taxon>Paractinoplanes</taxon>
    </lineage>
</organism>
<protein>
    <recommendedName>
        <fullName evidence="4">Type I restriction endonuclease subunit M</fullName>
    </recommendedName>
</protein>
<evidence type="ECO:0000313" key="2">
    <source>
        <dbReference type="EMBL" id="GIE98804.1"/>
    </source>
</evidence>
<evidence type="ECO:0008006" key="4">
    <source>
        <dbReference type="Google" id="ProtNLM"/>
    </source>
</evidence>
<proteinExistence type="predicted"/>
<dbReference type="EMBL" id="BOMV01000065">
    <property type="protein sequence ID" value="GIE98804.1"/>
    <property type="molecule type" value="Genomic_DNA"/>
</dbReference>
<dbReference type="SUPFAM" id="SSF109854">
    <property type="entry name" value="DinB/YfiT-like putative metalloenzymes"/>
    <property type="match status" value="1"/>
</dbReference>
<evidence type="ECO:0000256" key="1">
    <source>
        <dbReference type="SAM" id="MobiDB-lite"/>
    </source>
</evidence>
<comment type="caution">
    <text evidence="2">The sequence shown here is derived from an EMBL/GenBank/DDBJ whole genome shotgun (WGS) entry which is preliminary data.</text>
</comment>
<dbReference type="InterPro" id="IPR034660">
    <property type="entry name" value="DinB/YfiT-like"/>
</dbReference>
<dbReference type="RefSeq" id="WP_203785870.1">
    <property type="nucleotide sequence ID" value="NZ_BOMV01000065.1"/>
</dbReference>
<dbReference type="InterPro" id="IPR007061">
    <property type="entry name" value="MST-like"/>
</dbReference>
<dbReference type="Gene3D" id="1.20.120.450">
    <property type="entry name" value="dinb family like domain"/>
    <property type="match status" value="1"/>
</dbReference>
<accession>A0A919K3E8</accession>
<dbReference type="Pfam" id="PF04978">
    <property type="entry name" value="MST"/>
    <property type="match status" value="1"/>
</dbReference>
<keyword evidence="3" id="KW-1185">Reference proteome</keyword>
<dbReference type="Proteomes" id="UP000636960">
    <property type="component" value="Unassembled WGS sequence"/>
</dbReference>
<gene>
    <name evidence="2" type="ORF">Ari01nite_62690</name>
</gene>
<evidence type="ECO:0000313" key="3">
    <source>
        <dbReference type="Proteomes" id="UP000636960"/>
    </source>
</evidence>
<name>A0A919K3E8_9ACTN</name>
<reference evidence="2" key="1">
    <citation type="submission" date="2021-01" db="EMBL/GenBank/DDBJ databases">
        <title>Whole genome shotgun sequence of Actinoplanes rishiriensis NBRC 108556.</title>
        <authorList>
            <person name="Komaki H."/>
            <person name="Tamura T."/>
        </authorList>
    </citation>
    <scope>NUCLEOTIDE SEQUENCE</scope>
    <source>
        <strain evidence="2">NBRC 108556</strain>
    </source>
</reference>
<sequence length="159" mass="17904">MIDDFAKDHLHGQLKAIREALIWKLDGLSEYDVRWVTPHETREQVLGFYRRAWRHADATIEELPLDAPGRVPWWSRPDVKLFNVIVHLLQETNRHAGHADILREQIDGRTGVLAAYEKEIDPAARAQYRAMIEQAAQKAAGGAGNPGRSTSHGVVETAP</sequence>